<accession>A0A7J9EZ88</accession>
<keyword evidence="2" id="KW-1185">Reference proteome</keyword>
<organism evidence="1 2">
    <name type="scientific">Gossypium trilobum</name>
    <dbReference type="NCBI Taxonomy" id="34281"/>
    <lineage>
        <taxon>Eukaryota</taxon>
        <taxon>Viridiplantae</taxon>
        <taxon>Streptophyta</taxon>
        <taxon>Embryophyta</taxon>
        <taxon>Tracheophyta</taxon>
        <taxon>Spermatophyta</taxon>
        <taxon>Magnoliopsida</taxon>
        <taxon>eudicotyledons</taxon>
        <taxon>Gunneridae</taxon>
        <taxon>Pentapetalae</taxon>
        <taxon>rosids</taxon>
        <taxon>malvids</taxon>
        <taxon>Malvales</taxon>
        <taxon>Malvaceae</taxon>
        <taxon>Malvoideae</taxon>
        <taxon>Gossypium</taxon>
    </lineage>
</organism>
<dbReference type="AlphaFoldDB" id="A0A7J9EZ88"/>
<reference evidence="1 2" key="1">
    <citation type="journal article" date="2019" name="Genome Biol. Evol.">
        <title>Insights into the evolution of the New World diploid cottons (Gossypium, subgenus Houzingenia) based on genome sequencing.</title>
        <authorList>
            <person name="Grover C.E."/>
            <person name="Arick M.A. 2nd"/>
            <person name="Thrash A."/>
            <person name="Conover J.L."/>
            <person name="Sanders W.S."/>
            <person name="Peterson D.G."/>
            <person name="Frelichowski J.E."/>
            <person name="Scheffler J.A."/>
            <person name="Scheffler B.E."/>
            <person name="Wendel J.F."/>
        </authorList>
    </citation>
    <scope>NUCLEOTIDE SEQUENCE [LARGE SCALE GENOMIC DNA]</scope>
    <source>
        <strain evidence="1">8</strain>
        <tissue evidence="1">Leaf</tissue>
    </source>
</reference>
<sequence>MCDFPKLCFPPCTKSYKRCCLYLAAEGLKRNETTYLVGDVLAYALDVVEVNRR</sequence>
<evidence type="ECO:0000313" key="2">
    <source>
        <dbReference type="Proteomes" id="UP000593568"/>
    </source>
</evidence>
<comment type="caution">
    <text evidence="1">The sequence shown here is derived from an EMBL/GenBank/DDBJ whole genome shotgun (WGS) entry which is preliminary data.</text>
</comment>
<gene>
    <name evidence="1" type="ORF">Gotri_006242</name>
</gene>
<dbReference type="EMBL" id="JABEZW010000010">
    <property type="protein sequence ID" value="MBA0778373.1"/>
    <property type="molecule type" value="Genomic_DNA"/>
</dbReference>
<name>A0A7J9EZ88_9ROSI</name>
<dbReference type="Proteomes" id="UP000593568">
    <property type="component" value="Unassembled WGS sequence"/>
</dbReference>
<evidence type="ECO:0000313" key="1">
    <source>
        <dbReference type="EMBL" id="MBA0778373.1"/>
    </source>
</evidence>
<proteinExistence type="predicted"/>
<protein>
    <submittedName>
        <fullName evidence="1">Uncharacterized protein</fullName>
    </submittedName>
</protein>